<sequence length="153" mass="16261">MADLTADAPLRLWSDKRTFTERWGVDSSVARTIYKGQPMIIDLTVDTLFLAQFVDAVVVAATDIFIGVAAEGMSVASGDTEGDDELIVYVDGTILGFKSTVFTDADVGDTVYMSDSAVLSATAADNPELGLLHRVVDGYAYVQLITPSITTAA</sequence>
<evidence type="ECO:0000313" key="1">
    <source>
        <dbReference type="EMBL" id="KKN73391.1"/>
    </source>
</evidence>
<organism evidence="1">
    <name type="scientific">marine sediment metagenome</name>
    <dbReference type="NCBI Taxonomy" id="412755"/>
    <lineage>
        <taxon>unclassified sequences</taxon>
        <taxon>metagenomes</taxon>
        <taxon>ecological metagenomes</taxon>
    </lineage>
</organism>
<proteinExistence type="predicted"/>
<reference evidence="1" key="1">
    <citation type="journal article" date="2015" name="Nature">
        <title>Complex archaea that bridge the gap between prokaryotes and eukaryotes.</title>
        <authorList>
            <person name="Spang A."/>
            <person name="Saw J.H."/>
            <person name="Jorgensen S.L."/>
            <person name="Zaremba-Niedzwiedzka K."/>
            <person name="Martijn J."/>
            <person name="Lind A.E."/>
            <person name="van Eijk R."/>
            <person name="Schleper C."/>
            <person name="Guy L."/>
            <person name="Ettema T.J."/>
        </authorList>
    </citation>
    <scope>NUCLEOTIDE SEQUENCE</scope>
</reference>
<dbReference type="AlphaFoldDB" id="A0A0F9VIQ9"/>
<accession>A0A0F9VIQ9</accession>
<name>A0A0F9VIQ9_9ZZZZ</name>
<comment type="caution">
    <text evidence="1">The sequence shown here is derived from an EMBL/GenBank/DDBJ whole genome shotgun (WGS) entry which is preliminary data.</text>
</comment>
<dbReference type="EMBL" id="LAZR01000344">
    <property type="protein sequence ID" value="KKN73391.1"/>
    <property type="molecule type" value="Genomic_DNA"/>
</dbReference>
<gene>
    <name evidence="1" type="ORF">LCGC14_0400940</name>
</gene>
<protein>
    <submittedName>
        <fullName evidence="1">Uncharacterized protein</fullName>
    </submittedName>
</protein>